<sequence length="516" mass="56644">MLARARTLRSATVMFGLLLGLVGCGGWTGESSPPSTGRGDLQAPPPEPLLQGWERPAAALMLSAEQFGYLEPCGCSLLQSGGLARRASLEAQLRDKGWPLAGLDAGGIVKRSRTQDQLKFEAILAGLKQLNYAAVAAGTAELRLQPDYLIGQFTEGDGIPLGGLLVSANVVFFDQPALGVPKPWKVLTVGEVKIGVTAVLGEKAAAEVAPAGVQTNITITPAADALREVLPQLQAEQPDWMVLLAHGSPEEARTLAEQFPEFSVILTTGGAEEPPLHPTLVGTTWLLEVGHKGKHVGILGYYPQAAPKFRWEVVNLDNQRFPNDPRMEQVMREYQQLLRERQLAESDELLTRHPSGRTFVGAARCGECHKNAFKKWSGTKHAQAFESLKRGRKGQEQGWINRIYDPECLSCHVTGWNPQDVLRYDSGFLNEQATPHLRGQQCENCHGPGSHHAELEWRLKETKSAPDEAVIAARKEVKLNSATAEKDVCIKCHDGDNSPTFQFKKYWEEVRHPWKD</sequence>
<dbReference type="GO" id="GO:0016787">
    <property type="term" value="F:hydrolase activity"/>
    <property type="evidence" value="ECO:0007669"/>
    <property type="project" value="InterPro"/>
</dbReference>
<evidence type="ECO:0000259" key="1">
    <source>
        <dbReference type="Pfam" id="PF13435"/>
    </source>
</evidence>
<dbReference type="InterPro" id="IPR029052">
    <property type="entry name" value="Metallo-depent_PP-like"/>
</dbReference>
<name>A0A7C4LMD6_9PLAN</name>
<dbReference type="Gene3D" id="1.10.1130.10">
    <property type="entry name" value="Flavocytochrome C3, Chain A"/>
    <property type="match status" value="1"/>
</dbReference>
<accession>A0A7C4LMD6</accession>
<dbReference type="SUPFAM" id="SSF56300">
    <property type="entry name" value="Metallo-dependent phosphatases"/>
    <property type="match status" value="1"/>
</dbReference>
<comment type="caution">
    <text evidence="2">The sequence shown here is derived from an EMBL/GenBank/DDBJ whole genome shotgun (WGS) entry which is preliminary data.</text>
</comment>
<dbReference type="PANTHER" id="PTHR11575:SF24">
    <property type="entry name" value="5'-NUCLEOTIDASE"/>
    <property type="match status" value="1"/>
</dbReference>
<dbReference type="InterPro" id="IPR036280">
    <property type="entry name" value="Multihaem_cyt_sf"/>
</dbReference>
<dbReference type="SUPFAM" id="SSF48695">
    <property type="entry name" value="Multiheme cytochromes"/>
    <property type="match status" value="1"/>
</dbReference>
<dbReference type="AlphaFoldDB" id="A0A7C4LMD6"/>
<gene>
    <name evidence="2" type="ORF">ENS64_05470</name>
</gene>
<dbReference type="InterPro" id="IPR006179">
    <property type="entry name" value="5_nucleotidase/apyrase"/>
</dbReference>
<dbReference type="Gene3D" id="3.60.21.10">
    <property type="match status" value="1"/>
</dbReference>
<feature type="domain" description="Cytochrome c-552/4" evidence="1">
    <location>
        <begin position="365"/>
        <end position="447"/>
    </location>
</feature>
<dbReference type="PROSITE" id="PS51257">
    <property type="entry name" value="PROKAR_LIPOPROTEIN"/>
    <property type="match status" value="1"/>
</dbReference>
<dbReference type="PANTHER" id="PTHR11575">
    <property type="entry name" value="5'-NUCLEOTIDASE-RELATED"/>
    <property type="match status" value="1"/>
</dbReference>
<protein>
    <recommendedName>
        <fullName evidence="1">Cytochrome c-552/4 domain-containing protein</fullName>
    </recommendedName>
</protein>
<evidence type="ECO:0000313" key="2">
    <source>
        <dbReference type="EMBL" id="HGT38697.1"/>
    </source>
</evidence>
<proteinExistence type="predicted"/>
<dbReference type="InterPro" id="IPR023155">
    <property type="entry name" value="Cyt_c-552/4"/>
</dbReference>
<reference evidence="2" key="1">
    <citation type="journal article" date="2020" name="mSystems">
        <title>Genome- and Community-Level Interaction Insights into Carbon Utilization and Element Cycling Functions of Hydrothermarchaeota in Hydrothermal Sediment.</title>
        <authorList>
            <person name="Zhou Z."/>
            <person name="Liu Y."/>
            <person name="Xu W."/>
            <person name="Pan J."/>
            <person name="Luo Z.H."/>
            <person name="Li M."/>
        </authorList>
    </citation>
    <scope>NUCLEOTIDE SEQUENCE [LARGE SCALE GENOMIC DNA]</scope>
    <source>
        <strain evidence="2">SpSt-508</strain>
    </source>
</reference>
<organism evidence="2">
    <name type="scientific">Schlesneria paludicola</name>
    <dbReference type="NCBI Taxonomy" id="360056"/>
    <lineage>
        <taxon>Bacteria</taxon>
        <taxon>Pseudomonadati</taxon>
        <taxon>Planctomycetota</taxon>
        <taxon>Planctomycetia</taxon>
        <taxon>Planctomycetales</taxon>
        <taxon>Planctomycetaceae</taxon>
        <taxon>Schlesneria</taxon>
    </lineage>
</organism>
<dbReference type="Pfam" id="PF13435">
    <property type="entry name" value="Cytochrome_C554"/>
    <property type="match status" value="1"/>
</dbReference>
<dbReference type="GO" id="GO:0030288">
    <property type="term" value="C:outer membrane-bounded periplasmic space"/>
    <property type="evidence" value="ECO:0007669"/>
    <property type="project" value="TreeGrafter"/>
</dbReference>
<dbReference type="EMBL" id="DSVQ01000011">
    <property type="protein sequence ID" value="HGT38697.1"/>
    <property type="molecule type" value="Genomic_DNA"/>
</dbReference>
<dbReference type="GO" id="GO:0009166">
    <property type="term" value="P:nucleotide catabolic process"/>
    <property type="evidence" value="ECO:0007669"/>
    <property type="project" value="InterPro"/>
</dbReference>